<reference evidence="1 2" key="1">
    <citation type="submission" date="2015-08" db="EMBL/GenBank/DDBJ databases">
        <title>Whole genome sequence of Flavobacterium akiainvivens IK-1T, from decaying Wikstroemia oahuensis, an endemic Hawaiian shrub.</title>
        <authorList>
            <person name="Wan X."/>
            <person name="Hou S."/>
            <person name="Saito J."/>
            <person name="Donachie S."/>
        </authorList>
    </citation>
    <scope>NUCLEOTIDE SEQUENCE [LARGE SCALE GENOMIC DNA]</scope>
    <source>
        <strain evidence="1 2">IK-1</strain>
    </source>
</reference>
<name>A0A0M9VH59_9FLAO</name>
<accession>A0A0M9VH59</accession>
<comment type="caution">
    <text evidence="1">The sequence shown here is derived from an EMBL/GenBank/DDBJ whole genome shotgun (WGS) entry which is preliminary data.</text>
</comment>
<proteinExistence type="predicted"/>
<organism evidence="1 2">
    <name type="scientific">Flavobacterium akiainvivens</name>
    <dbReference type="NCBI Taxonomy" id="1202724"/>
    <lineage>
        <taxon>Bacteria</taxon>
        <taxon>Pseudomonadati</taxon>
        <taxon>Bacteroidota</taxon>
        <taxon>Flavobacteriia</taxon>
        <taxon>Flavobacteriales</taxon>
        <taxon>Flavobacteriaceae</taxon>
        <taxon>Flavobacterium</taxon>
    </lineage>
</organism>
<gene>
    <name evidence="1" type="ORF">AM493_03640</name>
</gene>
<dbReference type="RefSeq" id="WP_054406297.1">
    <property type="nucleotide sequence ID" value="NZ_FOYA01000006.1"/>
</dbReference>
<protein>
    <submittedName>
        <fullName evidence="1">Uncharacterized protein</fullName>
    </submittedName>
</protein>
<keyword evidence="2" id="KW-1185">Reference proteome</keyword>
<evidence type="ECO:0000313" key="1">
    <source>
        <dbReference type="EMBL" id="KOS05229.1"/>
    </source>
</evidence>
<dbReference type="PATRIC" id="fig|1202724.3.peg.749"/>
<dbReference type="EMBL" id="LIYD01000005">
    <property type="protein sequence ID" value="KOS05229.1"/>
    <property type="molecule type" value="Genomic_DNA"/>
</dbReference>
<sequence length="79" mass="9308">MTVNNSQHSGAENDIVIDVNNNEDVTRFVDHFFEDHGLSSKSSRIRIEKLLKFIPHNITSQKDITTWIRKNWDKKFYGM</sequence>
<dbReference type="OrthoDB" id="796745at2"/>
<dbReference type="Proteomes" id="UP000037755">
    <property type="component" value="Unassembled WGS sequence"/>
</dbReference>
<evidence type="ECO:0000313" key="2">
    <source>
        <dbReference type="Proteomes" id="UP000037755"/>
    </source>
</evidence>
<dbReference type="AlphaFoldDB" id="A0A0M9VH59"/>